<organism evidence="2 4">
    <name type="scientific">Friedmanniomyces endolithicus</name>
    <dbReference type="NCBI Taxonomy" id="329885"/>
    <lineage>
        <taxon>Eukaryota</taxon>
        <taxon>Fungi</taxon>
        <taxon>Dikarya</taxon>
        <taxon>Ascomycota</taxon>
        <taxon>Pezizomycotina</taxon>
        <taxon>Dothideomycetes</taxon>
        <taxon>Dothideomycetidae</taxon>
        <taxon>Mycosphaerellales</taxon>
        <taxon>Teratosphaeriaceae</taxon>
        <taxon>Friedmanniomyces</taxon>
    </lineage>
</organism>
<sequence length="533" mass="58863">MSSAVAGAIENLHEPVLIILQVAMAATRLPLELQQQIYSNLDTRSFHAARNVCRYWRLASLDAVTLSRQLQKLPILPPVNTTRSSLQGLQGAWSEAASTLMLGTRLQRQQDTPSRTIAVQRSGYVTCPWIASATNDDWTVTIDERTAKLFDTSGAQPKIFKQWPLKDRDGIIGHGSWLTVTPEANQKLAVSASGTLLAVACKRSVQIYDLIAGPDPFPPHSHGLDSAADHHICGLDFEQNDRVLRVRLSGKGAVLYLGTPALENHSTEAGTIEYWTSKQGLRHTFLDSRLLALPGAQEANSDNSRRLSGIQLLRPFRNGLLFAAQQHGGNESSHYVLAEIRGSYTAAEHEDIHLLTADPDGVTILARLESFLSAWSFTLNGKNENGVGLWENMPSAHEHHPMYALSPDSTMLVVAERDQKVTRPVPLTQLFLFRLPGERRMVRRLEEQERRKRETWATLSRLVENPASAAASVGRAREGGNGYRVARIPLCLTTIRGAATELKFERAMDMSSGAFVVTACTADTVRRWTVTEP</sequence>
<dbReference type="Gene3D" id="1.20.1280.50">
    <property type="match status" value="1"/>
</dbReference>
<proteinExistence type="predicted"/>
<evidence type="ECO:0000313" key="2">
    <source>
        <dbReference type="EMBL" id="KAK0306877.1"/>
    </source>
</evidence>
<dbReference type="PROSITE" id="PS50181">
    <property type="entry name" value="FBOX"/>
    <property type="match status" value="1"/>
</dbReference>
<dbReference type="EMBL" id="JAUJLE010000056">
    <property type="protein sequence ID" value="KAK0994291.1"/>
    <property type="molecule type" value="Genomic_DNA"/>
</dbReference>
<keyword evidence="5" id="KW-1185">Reference proteome</keyword>
<feature type="domain" description="F-box" evidence="1">
    <location>
        <begin position="23"/>
        <end position="73"/>
    </location>
</feature>
<protein>
    <recommendedName>
        <fullName evidence="1">F-box domain-containing protein</fullName>
    </recommendedName>
</protein>
<reference evidence="2" key="1">
    <citation type="submission" date="2021-12" db="EMBL/GenBank/DDBJ databases">
        <title>Black yeast isolated from Biological Soil Crust.</title>
        <authorList>
            <person name="Kurbessoian T."/>
        </authorList>
    </citation>
    <scope>NUCLEOTIDE SEQUENCE</scope>
    <source>
        <strain evidence="2">CCFEE 5208</strain>
    </source>
</reference>
<evidence type="ECO:0000259" key="1">
    <source>
        <dbReference type="PROSITE" id="PS50181"/>
    </source>
</evidence>
<dbReference type="SUPFAM" id="SSF81383">
    <property type="entry name" value="F-box domain"/>
    <property type="match status" value="1"/>
</dbReference>
<dbReference type="Proteomes" id="UP001168146">
    <property type="component" value="Unassembled WGS sequence"/>
</dbReference>
<dbReference type="EMBL" id="JASUXU010000100">
    <property type="protein sequence ID" value="KAK0306877.1"/>
    <property type="molecule type" value="Genomic_DNA"/>
</dbReference>
<dbReference type="Pfam" id="PF12937">
    <property type="entry name" value="F-box-like"/>
    <property type="match status" value="1"/>
</dbReference>
<dbReference type="InterPro" id="IPR001810">
    <property type="entry name" value="F-box_dom"/>
</dbReference>
<comment type="caution">
    <text evidence="2">The sequence shown here is derived from an EMBL/GenBank/DDBJ whole genome shotgun (WGS) entry which is preliminary data.</text>
</comment>
<accession>A0AAN6FAB5</accession>
<reference evidence="3" key="2">
    <citation type="submission" date="2023-06" db="EMBL/GenBank/DDBJ databases">
        <title>Black Yeasts Isolated from many extreme environments.</title>
        <authorList>
            <person name="Coleine C."/>
            <person name="Stajich J.E."/>
            <person name="Selbmann L."/>
        </authorList>
    </citation>
    <scope>NUCLEOTIDE SEQUENCE</scope>
    <source>
        <strain evidence="3">CCFEE 5200</strain>
    </source>
</reference>
<evidence type="ECO:0000313" key="3">
    <source>
        <dbReference type="EMBL" id="KAK0994291.1"/>
    </source>
</evidence>
<dbReference type="CDD" id="cd09917">
    <property type="entry name" value="F-box_SF"/>
    <property type="match status" value="1"/>
</dbReference>
<dbReference type="Proteomes" id="UP001175353">
    <property type="component" value="Unassembled WGS sequence"/>
</dbReference>
<dbReference type="AlphaFoldDB" id="A0AAN6FAB5"/>
<evidence type="ECO:0000313" key="5">
    <source>
        <dbReference type="Proteomes" id="UP001175353"/>
    </source>
</evidence>
<dbReference type="InterPro" id="IPR036047">
    <property type="entry name" value="F-box-like_dom_sf"/>
</dbReference>
<gene>
    <name evidence="2" type="ORF">LTR82_016204</name>
    <name evidence="3" type="ORF">LTR91_007664</name>
</gene>
<evidence type="ECO:0000313" key="4">
    <source>
        <dbReference type="Proteomes" id="UP001168146"/>
    </source>
</evidence>
<name>A0AAN6FAB5_9PEZI</name>